<feature type="repeat" description="RCC1" evidence="3">
    <location>
        <begin position="7"/>
        <end position="56"/>
    </location>
</feature>
<feature type="region of interest" description="Disordered" evidence="4">
    <location>
        <begin position="690"/>
        <end position="716"/>
    </location>
</feature>
<dbReference type="PROSITE" id="PS50012">
    <property type="entry name" value="RCC1_3"/>
    <property type="match status" value="8"/>
</dbReference>
<gene>
    <name evidence="6" type="ORF">QTG54_005333</name>
</gene>
<dbReference type="InterPro" id="IPR051553">
    <property type="entry name" value="Ran_GTPase-activating"/>
</dbReference>
<proteinExistence type="predicted"/>
<feature type="domain" description="RCC1-like" evidence="5">
    <location>
        <begin position="375"/>
        <end position="652"/>
    </location>
</feature>
<dbReference type="InterPro" id="IPR058923">
    <property type="entry name" value="RCC1-like_dom"/>
</dbReference>
<reference evidence="6" key="1">
    <citation type="submission" date="2023-06" db="EMBL/GenBank/DDBJ databases">
        <title>Survivors Of The Sea: Transcriptome response of Skeletonema marinoi to long-term dormancy.</title>
        <authorList>
            <person name="Pinder M.I.M."/>
            <person name="Kourtchenko O."/>
            <person name="Robertson E.K."/>
            <person name="Larsson T."/>
            <person name="Maumus F."/>
            <person name="Osuna-Cruz C.M."/>
            <person name="Vancaester E."/>
            <person name="Stenow R."/>
            <person name="Vandepoele K."/>
            <person name="Ploug H."/>
            <person name="Bruchert V."/>
            <person name="Godhe A."/>
            <person name="Topel M."/>
        </authorList>
    </citation>
    <scope>NUCLEOTIDE SEQUENCE</scope>
    <source>
        <strain evidence="6">R05AC</strain>
    </source>
</reference>
<dbReference type="PANTHER" id="PTHR45982:SF1">
    <property type="entry name" value="REGULATOR OF CHROMOSOME CONDENSATION"/>
    <property type="match status" value="1"/>
</dbReference>
<feature type="repeat" description="RCC1" evidence="3">
    <location>
        <begin position="448"/>
        <end position="497"/>
    </location>
</feature>
<evidence type="ECO:0000256" key="4">
    <source>
        <dbReference type="SAM" id="MobiDB-lite"/>
    </source>
</evidence>
<dbReference type="PRINTS" id="PR00633">
    <property type="entry name" value="RCCNDNSATION"/>
</dbReference>
<feature type="repeat" description="RCC1" evidence="3">
    <location>
        <begin position="209"/>
        <end position="259"/>
    </location>
</feature>
<comment type="caution">
    <text evidence="6">The sequence shown here is derived from an EMBL/GenBank/DDBJ whole genome shotgun (WGS) entry which is preliminary data.</text>
</comment>
<dbReference type="InterPro" id="IPR009091">
    <property type="entry name" value="RCC1/BLIP-II"/>
</dbReference>
<evidence type="ECO:0000256" key="2">
    <source>
        <dbReference type="ARBA" id="ARBA00022737"/>
    </source>
</evidence>
<evidence type="ECO:0000313" key="7">
    <source>
        <dbReference type="Proteomes" id="UP001224775"/>
    </source>
</evidence>
<feature type="repeat" description="RCC1" evidence="3">
    <location>
        <begin position="398"/>
        <end position="447"/>
    </location>
</feature>
<dbReference type="Gene3D" id="2.130.10.30">
    <property type="entry name" value="Regulator of chromosome condensation 1/beta-lactamase-inhibitor protein II"/>
    <property type="match status" value="5"/>
</dbReference>
<organism evidence="6 7">
    <name type="scientific">Skeletonema marinoi</name>
    <dbReference type="NCBI Taxonomy" id="267567"/>
    <lineage>
        <taxon>Eukaryota</taxon>
        <taxon>Sar</taxon>
        <taxon>Stramenopiles</taxon>
        <taxon>Ochrophyta</taxon>
        <taxon>Bacillariophyta</taxon>
        <taxon>Coscinodiscophyceae</taxon>
        <taxon>Thalassiosirophycidae</taxon>
        <taxon>Thalassiosirales</taxon>
        <taxon>Skeletonemataceae</taxon>
        <taxon>Skeletonema</taxon>
        <taxon>Skeletonema marinoi-dohrnii complex</taxon>
    </lineage>
</organism>
<dbReference type="Proteomes" id="UP001224775">
    <property type="component" value="Unassembled WGS sequence"/>
</dbReference>
<keyword evidence="7" id="KW-1185">Reference proteome</keyword>
<dbReference type="PANTHER" id="PTHR45982">
    <property type="entry name" value="REGULATOR OF CHROMOSOME CONDENSATION"/>
    <property type="match status" value="1"/>
</dbReference>
<feature type="repeat" description="RCC1" evidence="3">
    <location>
        <begin position="603"/>
        <end position="654"/>
    </location>
</feature>
<feature type="region of interest" description="Disordered" evidence="4">
    <location>
        <begin position="258"/>
        <end position="281"/>
    </location>
</feature>
<feature type="repeat" description="RCC1" evidence="3">
    <location>
        <begin position="873"/>
        <end position="923"/>
    </location>
</feature>
<dbReference type="GO" id="GO:0005737">
    <property type="term" value="C:cytoplasm"/>
    <property type="evidence" value="ECO:0007669"/>
    <property type="project" value="TreeGrafter"/>
</dbReference>
<name>A0AAD8YC53_9STRA</name>
<evidence type="ECO:0000259" key="5">
    <source>
        <dbReference type="Pfam" id="PF25390"/>
    </source>
</evidence>
<protein>
    <submittedName>
        <fullName evidence="6">RCC1 domain-containing protein</fullName>
    </submittedName>
</protein>
<evidence type="ECO:0000256" key="3">
    <source>
        <dbReference type="PROSITE-ProRule" id="PRU00235"/>
    </source>
</evidence>
<accession>A0AAD8YC53</accession>
<dbReference type="InterPro" id="IPR000408">
    <property type="entry name" value="Reg_chr_condens"/>
</dbReference>
<keyword evidence="2" id="KW-0677">Repeat</keyword>
<dbReference type="Pfam" id="PF13540">
    <property type="entry name" value="RCC1_2"/>
    <property type="match status" value="1"/>
</dbReference>
<dbReference type="AlphaFoldDB" id="A0AAD8YC53"/>
<feature type="repeat" description="RCC1" evidence="3">
    <location>
        <begin position="57"/>
        <end position="107"/>
    </location>
</feature>
<keyword evidence="1" id="KW-0344">Guanine-nucleotide releasing factor</keyword>
<sequence length="1055" mass="110948">MFIDSIGRAWATGSNGKGQLCLGDEIDRLIPERIALPRKIVDIAVGGEFTLLLTDDGVVYGCGSNALGQLGLGPELQVVKQPMNIGLASPAKSISAGKDHSLIMTTDGYYVMGSNEFGQLCTDSGGEPLLVPRALAIDSVITEFQAVKSSTYILYRDGSVNGCGKNDFGQIGDGSNEDTFIAIVGVSDVVTLLGVGPSAESAFFVYKDGTVWGTGLNDKGQLGVGDTDNRNVPTLVKTDDITTVLLSAAEDHTLALKEDGSNTSYAPSASPKTPPPTSAPVEITSGPTMMGEDFFFWGDPKSIGEDGDGINIQQPINLGEGGCSVVSGGFIKSIEDYKGHLGINPEIVVQGLNALQPVDRVYDGSERISAPLFHRVFAGVENSINTGNIHSIILDREGRAYATGSNDAGQLCLGDEVNRVIPERIPVDNRIIDVAIGGEHTLLLDEFGNVYGCGSNQLGQLGLGTNIGTSSPVVVSGVVDVAHISAGKDHSLFKAADGIYVTGSNRYGQLCSTTDTTELYVPAKLDLDNGIADNIKQFDAISSSSFILYADGSANGCGKNDFGQLGDGSNEDASITTVVLDGAVRILGVGPSAESAFFVTESKEIFGTGLNDKGQLGIGDQKDRNTPTRVDFDDKVMVSVFAAARDHSIALILGDGTVSPTITPATLEPTSSILIQVHLLHPQQSLSRVLRQKKKGDSFPTYAPTSEEQPNQPPTQLSNELYYWGSGNQSEAKVKSLLLKEEMRQLLTYPQSAGYIDSLDDYHGHLGQGNDVTQGQNGFTVITNVLDESEESISPPFFTRAFAGAEQFASPGSMHTILLDSEGGVYATGSNSKGQLCIGDFADRYIPQRIGIVGEVVGVAIGNEHTLLLMNDGTVMGCGSNEFGQLGLGEDIKVENAPTMIDIEGTVDGISSGLAFSLFKSSAGLFVTGNNSYRQLCFDTEGLGSSISVDLLTSFEAIQSSSFILFKDGGVAACGRNNFGQLGNGSNEDVLRTLVTIPDNTPIRRLGVGPSALSAFFVNTAEVDISSTGAIVVRADQISASSDHTLSRLSEGTAV</sequence>
<feature type="domain" description="RCC1-like" evidence="5">
    <location>
        <begin position="2"/>
        <end position="261"/>
    </location>
</feature>
<dbReference type="Pfam" id="PF25390">
    <property type="entry name" value="WD40_RLD"/>
    <property type="match status" value="2"/>
</dbReference>
<dbReference type="EMBL" id="JATAAI010000008">
    <property type="protein sequence ID" value="KAK1743736.1"/>
    <property type="molecule type" value="Genomic_DNA"/>
</dbReference>
<feature type="compositionally biased region" description="Polar residues" evidence="4">
    <location>
        <begin position="703"/>
        <end position="716"/>
    </location>
</feature>
<evidence type="ECO:0000256" key="1">
    <source>
        <dbReference type="ARBA" id="ARBA00022658"/>
    </source>
</evidence>
<dbReference type="SUPFAM" id="SSF50985">
    <property type="entry name" value="RCC1/BLIP-II"/>
    <property type="match status" value="3"/>
</dbReference>
<feature type="repeat" description="RCC1" evidence="3">
    <location>
        <begin position="823"/>
        <end position="872"/>
    </location>
</feature>
<evidence type="ECO:0000313" key="6">
    <source>
        <dbReference type="EMBL" id="KAK1743736.1"/>
    </source>
</evidence>
<dbReference type="GO" id="GO:0005085">
    <property type="term" value="F:guanyl-nucleotide exchange factor activity"/>
    <property type="evidence" value="ECO:0007669"/>
    <property type="project" value="TreeGrafter"/>
</dbReference>